<reference evidence="1 5" key="2">
    <citation type="submission" date="2020-07" db="EMBL/GenBank/DDBJ databases">
        <title>Updated taxonomy of Pectobacterium genus in the CIRM-CFBP bacterial collection: when new species reveal old endemic population.</title>
        <authorList>
            <person name="Pedron J."/>
            <person name="Barny M.A."/>
            <person name="Portier P."/>
        </authorList>
    </citation>
    <scope>NUCLEOTIDE SEQUENCE [LARGE SCALE GENOMIC DNA]</scope>
    <source>
        <strain evidence="1 5">CFBP5669</strain>
    </source>
</reference>
<dbReference type="RefSeq" id="WP_049264894.1">
    <property type="nucleotide sequence ID" value="NZ_CAKLIK010000010.1"/>
</dbReference>
<evidence type="ECO:0000313" key="4">
    <source>
        <dbReference type="Proteomes" id="UP000237284"/>
    </source>
</evidence>
<name>A0A855MJF5_9GAMM</name>
<protein>
    <submittedName>
        <fullName evidence="2">Uncharacterized protein</fullName>
    </submittedName>
</protein>
<evidence type="ECO:0000313" key="2">
    <source>
        <dbReference type="EMBL" id="POY50604.1"/>
    </source>
</evidence>
<dbReference type="Proteomes" id="UP000584405">
    <property type="component" value="Unassembled WGS sequence"/>
</dbReference>
<dbReference type="EMBL" id="PDVW01000006">
    <property type="protein sequence ID" value="POY50604.1"/>
    <property type="molecule type" value="Genomic_DNA"/>
</dbReference>
<dbReference type="GeneID" id="74949186"/>
<organism evidence="2">
    <name type="scientific">Pectobacterium versatile</name>
    <dbReference type="NCBI Taxonomy" id="2488639"/>
    <lineage>
        <taxon>Bacteria</taxon>
        <taxon>Pseudomonadati</taxon>
        <taxon>Pseudomonadota</taxon>
        <taxon>Gammaproteobacteria</taxon>
        <taxon>Enterobacterales</taxon>
        <taxon>Pectobacteriaceae</taxon>
        <taxon>Pectobacterium</taxon>
    </lineage>
</organism>
<evidence type="ECO:0000313" key="5">
    <source>
        <dbReference type="Proteomes" id="UP000584405"/>
    </source>
</evidence>
<reference evidence="2" key="1">
    <citation type="submission" date="2017-12" db="EMBL/GenBank/DDBJ databases">
        <title>First report on the novel genomospecies/subspecies of Pectobacterium carotovorum in Russia.</title>
        <authorList>
            <person name="Shirshikov F.V."/>
            <person name="Miroshnikov K."/>
            <person name="Toshakov S.V."/>
            <person name="Kabanova A.P."/>
            <person name="Barannik A.P."/>
            <person name="Shneider M."/>
            <person name="Ignatov A.N."/>
            <person name="Miroshnikov K.A."/>
        </authorList>
    </citation>
    <scope>NUCLEOTIDE SEQUENCE [LARGE SCALE GENOMIC DNA]</scope>
    <source>
        <strain evidence="2">F131</strain>
    </source>
</reference>
<proteinExistence type="predicted"/>
<dbReference type="EMBL" id="JACDRT010000001">
    <property type="protein sequence ID" value="MBA0157223.1"/>
    <property type="molecule type" value="Genomic_DNA"/>
</dbReference>
<evidence type="ECO:0000313" key="1">
    <source>
        <dbReference type="EMBL" id="MBA0157223.1"/>
    </source>
</evidence>
<sequence>MLKNLARMKHALTEWAIKESMLDDATFFTQKEWNDRGEKLHNDALLVLVIDGSGLFSLLNNGCDTTEFEDLVESFGFWYEQGYSWSLGFYPTDNYDYSRLSGTYTSKLRDPRWLRKAVLVKDEAGHRCEDCGARVCLEAHHCYYTTMSLGYEPWEYPLSAFRALCSTCHITRPIPEIRARAFLARLNQSQLSRLLDGLDNGFNRFEADSFIEFMRKANFHKKHMDEALLLLKKNTDIYD</sequence>
<dbReference type="AlphaFoldDB" id="A0A855MJF5"/>
<gene>
    <name evidence="3" type="ORF">F131LOC_013785</name>
    <name evidence="2" type="ORF">F131LOC_01486</name>
    <name evidence="1" type="ORF">H0253_00030</name>
</gene>
<reference evidence="3 4" key="3">
    <citation type="submission" date="2020-11" db="EMBL/GenBank/DDBJ databases">
        <title>Complete genome sequence of Pectobacterium versatile F131.</title>
        <authorList>
            <person name="Shirshikov F.V."/>
            <person name="Miroshnikov K."/>
            <person name="Toshakov S.V."/>
            <person name="Kabanova A.P."/>
            <person name="Barannik A.P."/>
            <person name="Shneider M."/>
            <person name="Ignatov A.N."/>
            <person name="Miroshnikov K.A."/>
            <person name="Mikhailova Y.V."/>
            <person name="Shelenkov A."/>
            <person name="Yanushevich Y.G."/>
            <person name="Evseev P.V."/>
        </authorList>
    </citation>
    <scope>NUCLEOTIDE SEQUENCE [LARGE SCALE GENOMIC DNA]</scope>
    <source>
        <strain evidence="3 4">F131</strain>
    </source>
</reference>
<accession>A0A855MJF5</accession>
<dbReference type="EMBL" id="CP065030">
    <property type="protein sequence ID" value="QPK14453.1"/>
    <property type="molecule type" value="Genomic_DNA"/>
</dbReference>
<dbReference type="Proteomes" id="UP000237284">
    <property type="component" value="Chromosome"/>
</dbReference>
<evidence type="ECO:0000313" key="3">
    <source>
        <dbReference type="EMBL" id="QPK14453.1"/>
    </source>
</evidence>